<comment type="caution">
    <text evidence="2">The sequence shown here is derived from an EMBL/GenBank/DDBJ whole genome shotgun (WGS) entry which is preliminary data.</text>
</comment>
<gene>
    <name evidence="1" type="ORF">GCM10020367_04600</name>
    <name evidence="2" type="ORF">GCM10020367_64250</name>
</gene>
<organism evidence="2 3">
    <name type="scientific">Streptomyces sannanensis</name>
    <dbReference type="NCBI Taxonomy" id="285536"/>
    <lineage>
        <taxon>Bacteria</taxon>
        <taxon>Bacillati</taxon>
        <taxon>Actinomycetota</taxon>
        <taxon>Actinomycetes</taxon>
        <taxon>Kitasatosporales</taxon>
        <taxon>Streptomycetaceae</taxon>
        <taxon>Streptomyces</taxon>
    </lineage>
</organism>
<evidence type="ECO:0000313" key="1">
    <source>
        <dbReference type="EMBL" id="GAA3368006.1"/>
    </source>
</evidence>
<sequence>MLATGTPDRRLSSEILMRSPRFRAVTSIAASRFDKPDWIVSVSSYWIVKVSSYWARRAGGLDRLLLHVSRAPWRDIASGADLPVSCRTGAICHERASMAALSEGRRHV</sequence>
<dbReference type="Proteomes" id="UP001499990">
    <property type="component" value="Unassembled WGS sequence"/>
</dbReference>
<dbReference type="EMBL" id="BAAAYL010000001">
    <property type="protein sequence ID" value="GAA3379689.1"/>
    <property type="molecule type" value="Genomic_DNA"/>
</dbReference>
<proteinExistence type="predicted"/>
<keyword evidence="3" id="KW-1185">Reference proteome</keyword>
<protein>
    <submittedName>
        <fullName evidence="2">Uncharacterized protein</fullName>
    </submittedName>
</protein>
<reference evidence="3" key="2">
    <citation type="journal article" date="2019" name="Int. J. Syst. Evol. Microbiol.">
        <title>The Global Catalogue of Microorganisms (GCM) 10K type strain sequencing project: providing services to taxonomists for standard genome sequencing and annotation.</title>
        <authorList>
            <consortium name="The Broad Institute Genomics Platform"/>
            <consortium name="The Broad Institute Genome Sequencing Center for Infectious Disease"/>
            <person name="Wu L."/>
            <person name="Ma J."/>
        </authorList>
    </citation>
    <scope>NUCLEOTIDE SEQUENCE [LARGE SCALE GENOMIC DNA]</scope>
    <source>
        <strain evidence="3">JCM 9651</strain>
    </source>
</reference>
<reference evidence="2" key="1">
    <citation type="journal article" date="2014" name="Int. J. Syst. Evol. Microbiol.">
        <title>Complete genome of a new Firmicutes species belonging to the dominant human colonic microbiota ('Ruminococcus bicirculans') reveals two chromosomes and a selective capacity to utilize plant glucans.</title>
        <authorList>
            <consortium name="NISC Comparative Sequencing Program"/>
            <person name="Wegmann U."/>
            <person name="Louis P."/>
            <person name="Goesmann A."/>
            <person name="Henrissat B."/>
            <person name="Duncan S.H."/>
            <person name="Flint H.J."/>
        </authorList>
    </citation>
    <scope>NUCLEOTIDE SEQUENCE</scope>
    <source>
        <strain evidence="2">JCM 9651</strain>
    </source>
</reference>
<name>A0ABP6SLH0_9ACTN</name>
<reference evidence="2" key="3">
    <citation type="submission" date="2023-12" db="EMBL/GenBank/DDBJ databases">
        <authorList>
            <person name="Sun Q."/>
            <person name="Inoue M."/>
        </authorList>
    </citation>
    <scope>NUCLEOTIDE SEQUENCE</scope>
    <source>
        <strain evidence="2">JCM 9651</strain>
    </source>
</reference>
<accession>A0ABP6SLH0</accession>
<evidence type="ECO:0000313" key="2">
    <source>
        <dbReference type="EMBL" id="GAA3379689.1"/>
    </source>
</evidence>
<dbReference type="EMBL" id="BAAAYL010000001">
    <property type="protein sequence ID" value="GAA3368006.1"/>
    <property type="molecule type" value="Genomic_DNA"/>
</dbReference>
<evidence type="ECO:0000313" key="3">
    <source>
        <dbReference type="Proteomes" id="UP001499990"/>
    </source>
</evidence>